<keyword evidence="2" id="KW-1185">Reference proteome</keyword>
<protein>
    <submittedName>
        <fullName evidence="1">NAC domain containing protein</fullName>
    </submittedName>
</protein>
<dbReference type="Proteomes" id="UP001164539">
    <property type="component" value="Chromosome 1"/>
</dbReference>
<sequence length="202" mass="23831">MDDSVGFRFHPTEQEMISYFLERKMCSPAWPSRTIHEVKNICKFEPWDLPKHSPLPPDDRVWYFFNVHSNRTSRTTNIGYWKVTGNPRPIRDKQGKKEIGYRKILVFHRGRHPNGVGTKWVMHEYRSSNVPSNKASVFSSLIYFLALEFLAYSTDFGFSLFRCFTDEFYVSQFSADYSFYIYAESNDSLMSFCLFLINCLVD</sequence>
<evidence type="ECO:0000313" key="1">
    <source>
        <dbReference type="EMBL" id="KAJ4727991.1"/>
    </source>
</evidence>
<dbReference type="EMBL" id="CM051394">
    <property type="protein sequence ID" value="KAJ4727991.1"/>
    <property type="molecule type" value="Genomic_DNA"/>
</dbReference>
<reference evidence="1 2" key="1">
    <citation type="journal article" date="2023" name="Science">
        <title>Complex scaffold remodeling in plant triterpene biosynthesis.</title>
        <authorList>
            <person name="De La Pena R."/>
            <person name="Hodgson H."/>
            <person name="Liu J.C."/>
            <person name="Stephenson M.J."/>
            <person name="Martin A.C."/>
            <person name="Owen C."/>
            <person name="Harkess A."/>
            <person name="Leebens-Mack J."/>
            <person name="Jimenez L.E."/>
            <person name="Osbourn A."/>
            <person name="Sattely E.S."/>
        </authorList>
    </citation>
    <scope>NUCLEOTIDE SEQUENCE [LARGE SCALE GENOMIC DNA]</scope>
    <source>
        <strain evidence="2">cv. JPN11</strain>
        <tissue evidence="1">Leaf</tissue>
    </source>
</reference>
<organism evidence="1 2">
    <name type="scientific">Melia azedarach</name>
    <name type="common">Chinaberry tree</name>
    <dbReference type="NCBI Taxonomy" id="155640"/>
    <lineage>
        <taxon>Eukaryota</taxon>
        <taxon>Viridiplantae</taxon>
        <taxon>Streptophyta</taxon>
        <taxon>Embryophyta</taxon>
        <taxon>Tracheophyta</taxon>
        <taxon>Spermatophyta</taxon>
        <taxon>Magnoliopsida</taxon>
        <taxon>eudicotyledons</taxon>
        <taxon>Gunneridae</taxon>
        <taxon>Pentapetalae</taxon>
        <taxon>rosids</taxon>
        <taxon>malvids</taxon>
        <taxon>Sapindales</taxon>
        <taxon>Meliaceae</taxon>
        <taxon>Melia</taxon>
    </lineage>
</organism>
<accession>A0ACC1YWV8</accession>
<evidence type="ECO:0000313" key="2">
    <source>
        <dbReference type="Proteomes" id="UP001164539"/>
    </source>
</evidence>
<comment type="caution">
    <text evidence="1">The sequence shown here is derived from an EMBL/GenBank/DDBJ whole genome shotgun (WGS) entry which is preliminary data.</text>
</comment>
<gene>
    <name evidence="1" type="ORF">OWV82_001004</name>
</gene>
<name>A0ACC1YWV8_MELAZ</name>
<proteinExistence type="predicted"/>